<keyword evidence="12" id="KW-1185">Reference proteome</keyword>
<dbReference type="PANTHER" id="PTHR35011:SF2">
    <property type="entry name" value="2,3-DIKETO-L-GULONATE TRAP TRANSPORTER SMALL PERMEASE PROTEIN YIAM"/>
    <property type="match status" value="1"/>
</dbReference>
<evidence type="ECO:0000256" key="1">
    <source>
        <dbReference type="ARBA" id="ARBA00004429"/>
    </source>
</evidence>
<dbReference type="GO" id="GO:0015740">
    <property type="term" value="P:C4-dicarboxylate transport"/>
    <property type="evidence" value="ECO:0007669"/>
    <property type="project" value="TreeGrafter"/>
</dbReference>
<comment type="subcellular location">
    <subcellularLocation>
        <location evidence="1 9">Cell inner membrane</location>
        <topology evidence="1 9">Multi-pass membrane protein</topology>
    </subcellularLocation>
</comment>
<dbReference type="Pfam" id="PF04290">
    <property type="entry name" value="DctQ"/>
    <property type="match status" value="1"/>
</dbReference>
<comment type="caution">
    <text evidence="11">The sequence shown here is derived from an EMBL/GenBank/DDBJ whole genome shotgun (WGS) entry which is preliminary data.</text>
</comment>
<evidence type="ECO:0000256" key="5">
    <source>
        <dbReference type="ARBA" id="ARBA00022692"/>
    </source>
</evidence>
<keyword evidence="5 9" id="KW-0812">Transmembrane</keyword>
<dbReference type="PANTHER" id="PTHR35011">
    <property type="entry name" value="2,3-DIKETO-L-GULONATE TRAP TRANSPORTER SMALL PERMEASE PROTEIN YIAM"/>
    <property type="match status" value="1"/>
</dbReference>
<evidence type="ECO:0000313" key="11">
    <source>
        <dbReference type="EMBL" id="RRH93633.1"/>
    </source>
</evidence>
<proteinExistence type="inferred from homology"/>
<feature type="transmembrane region" description="Helical" evidence="9">
    <location>
        <begin position="61"/>
        <end position="78"/>
    </location>
</feature>
<reference evidence="11 12" key="1">
    <citation type="submission" date="2018-11" db="EMBL/GenBank/DDBJ databases">
        <title>the genome of Mesorhizobium tamadayense DSM 28320.</title>
        <authorList>
            <person name="Gao J."/>
        </authorList>
    </citation>
    <scope>NUCLEOTIDE SEQUENCE [LARGE SCALE GENOMIC DNA]</scope>
    <source>
        <strain evidence="11 12">DSM 28320</strain>
    </source>
</reference>
<feature type="domain" description="Tripartite ATP-independent periplasmic transporters DctQ component" evidence="10">
    <location>
        <begin position="42"/>
        <end position="149"/>
    </location>
</feature>
<feature type="transmembrane region" description="Helical" evidence="9">
    <location>
        <begin position="99"/>
        <end position="118"/>
    </location>
</feature>
<dbReference type="AlphaFoldDB" id="A0A3P3F4R0"/>
<evidence type="ECO:0000256" key="3">
    <source>
        <dbReference type="ARBA" id="ARBA00022475"/>
    </source>
</evidence>
<protein>
    <recommendedName>
        <fullName evidence="9">TRAP transporter small permease protein</fullName>
    </recommendedName>
</protein>
<keyword evidence="4 9" id="KW-0997">Cell inner membrane</keyword>
<evidence type="ECO:0000313" key="12">
    <source>
        <dbReference type="Proteomes" id="UP000273786"/>
    </source>
</evidence>
<organism evidence="11 12">
    <name type="scientific">Mesorhizobium tamadayense</name>
    <dbReference type="NCBI Taxonomy" id="425306"/>
    <lineage>
        <taxon>Bacteria</taxon>
        <taxon>Pseudomonadati</taxon>
        <taxon>Pseudomonadota</taxon>
        <taxon>Alphaproteobacteria</taxon>
        <taxon>Hyphomicrobiales</taxon>
        <taxon>Phyllobacteriaceae</taxon>
        <taxon>Mesorhizobium</taxon>
    </lineage>
</organism>
<evidence type="ECO:0000256" key="4">
    <source>
        <dbReference type="ARBA" id="ARBA00022519"/>
    </source>
</evidence>
<dbReference type="InterPro" id="IPR055348">
    <property type="entry name" value="DctQ"/>
</dbReference>
<dbReference type="GO" id="GO:0022857">
    <property type="term" value="F:transmembrane transporter activity"/>
    <property type="evidence" value="ECO:0007669"/>
    <property type="project" value="UniProtKB-UniRule"/>
</dbReference>
<comment type="function">
    <text evidence="9">Part of the tripartite ATP-independent periplasmic (TRAP) transport system.</text>
</comment>
<evidence type="ECO:0000256" key="6">
    <source>
        <dbReference type="ARBA" id="ARBA00022989"/>
    </source>
</evidence>
<comment type="caution">
    <text evidence="9">Lacks conserved residue(s) required for the propagation of feature annotation.</text>
</comment>
<dbReference type="EMBL" id="RQXT01000049">
    <property type="protein sequence ID" value="RRH93633.1"/>
    <property type="molecule type" value="Genomic_DNA"/>
</dbReference>
<keyword evidence="6 9" id="KW-1133">Transmembrane helix</keyword>
<dbReference type="OrthoDB" id="9797534at2"/>
<evidence type="ECO:0000256" key="7">
    <source>
        <dbReference type="ARBA" id="ARBA00023136"/>
    </source>
</evidence>
<keyword evidence="7 9" id="KW-0472">Membrane</keyword>
<dbReference type="InterPro" id="IPR007387">
    <property type="entry name" value="TRAP_DctQ"/>
</dbReference>
<evidence type="ECO:0000256" key="8">
    <source>
        <dbReference type="ARBA" id="ARBA00038436"/>
    </source>
</evidence>
<accession>A0A3P3F4R0</accession>
<evidence type="ECO:0000256" key="2">
    <source>
        <dbReference type="ARBA" id="ARBA00022448"/>
    </source>
</evidence>
<gene>
    <name evidence="11" type="ORF">EH240_28970</name>
</gene>
<dbReference type="Proteomes" id="UP000273786">
    <property type="component" value="Unassembled WGS sequence"/>
</dbReference>
<evidence type="ECO:0000256" key="9">
    <source>
        <dbReference type="RuleBase" id="RU369079"/>
    </source>
</evidence>
<comment type="subunit">
    <text evidence="9">The complex comprises the extracytoplasmic solute receptor protein and the two transmembrane proteins.</text>
</comment>
<dbReference type="GO" id="GO:0005886">
    <property type="term" value="C:plasma membrane"/>
    <property type="evidence" value="ECO:0007669"/>
    <property type="project" value="UniProtKB-SubCell"/>
</dbReference>
<keyword evidence="3" id="KW-1003">Cell membrane</keyword>
<name>A0A3P3F4R0_9HYPH</name>
<evidence type="ECO:0000259" key="10">
    <source>
        <dbReference type="Pfam" id="PF04290"/>
    </source>
</evidence>
<comment type="similarity">
    <text evidence="8 9">Belongs to the TRAP transporter small permease family.</text>
</comment>
<sequence>MAVCHPGLGCVWLFSPAGEPLLPRDHDGNDTLRSQHVSDEATLDIALRNLFNHPLFFTNEFSGYLLVLIAFLGLPAGLRSGSLLRIELLLALMPGGVRWWLAIAYNLVALAMSLVLLWQVCIELSVNYGRSTLAPALHQTPIWLPQLVMG</sequence>
<keyword evidence="2 9" id="KW-0813">Transport</keyword>